<feature type="transmembrane region" description="Helical" evidence="11">
    <location>
        <begin position="273"/>
        <end position="291"/>
    </location>
</feature>
<keyword evidence="8 11" id="KW-1133">Transmembrane helix</keyword>
<feature type="transmembrane region" description="Helical" evidence="11">
    <location>
        <begin position="60"/>
        <end position="79"/>
    </location>
</feature>
<dbReference type="GO" id="GO:0015297">
    <property type="term" value="F:antiporter activity"/>
    <property type="evidence" value="ECO:0007669"/>
    <property type="project" value="UniProtKB-KW"/>
</dbReference>
<keyword evidence="7" id="KW-0630">Potassium</keyword>
<comment type="similarity">
    <text evidence="2">Belongs to the monovalent cation:proton antiporter 2 (CPA2) transporter (TC 2.A.37) family.</text>
</comment>
<name>A0A8J7SFQ5_9RHOB</name>
<feature type="transmembrane region" description="Helical" evidence="11">
    <location>
        <begin position="330"/>
        <end position="356"/>
    </location>
</feature>
<feature type="transmembrane region" description="Helical" evidence="11">
    <location>
        <begin position="362"/>
        <end position="382"/>
    </location>
</feature>
<keyword evidence="9" id="KW-0406">Ion transport</keyword>
<feature type="transmembrane region" description="Helical" evidence="11">
    <location>
        <begin position="186"/>
        <end position="207"/>
    </location>
</feature>
<keyword evidence="6 11" id="KW-0812">Transmembrane</keyword>
<dbReference type="InterPro" id="IPR003148">
    <property type="entry name" value="RCK_N"/>
</dbReference>
<dbReference type="InterPro" id="IPR004771">
    <property type="entry name" value="K/H_exchanger"/>
</dbReference>
<dbReference type="RefSeq" id="WP_200608009.1">
    <property type="nucleotide sequence ID" value="NZ_JAEHHL010000002.1"/>
</dbReference>
<feature type="transmembrane region" description="Helical" evidence="11">
    <location>
        <begin position="35"/>
        <end position="54"/>
    </location>
</feature>
<comment type="caution">
    <text evidence="13">The sequence shown here is derived from an EMBL/GenBank/DDBJ whole genome shotgun (WGS) entry which is preliminary data.</text>
</comment>
<dbReference type="Gene3D" id="1.20.1530.20">
    <property type="match status" value="1"/>
</dbReference>
<evidence type="ECO:0000259" key="12">
    <source>
        <dbReference type="PROSITE" id="PS51201"/>
    </source>
</evidence>
<dbReference type="Pfam" id="PF00999">
    <property type="entry name" value="Na_H_Exchanger"/>
    <property type="match status" value="1"/>
</dbReference>
<evidence type="ECO:0000256" key="7">
    <source>
        <dbReference type="ARBA" id="ARBA00022958"/>
    </source>
</evidence>
<dbReference type="GO" id="GO:0008324">
    <property type="term" value="F:monoatomic cation transmembrane transporter activity"/>
    <property type="evidence" value="ECO:0007669"/>
    <property type="project" value="InterPro"/>
</dbReference>
<reference evidence="13" key="1">
    <citation type="submission" date="2020-12" db="EMBL/GenBank/DDBJ databases">
        <title>Bacterial taxonomy.</title>
        <authorList>
            <person name="Pan X."/>
        </authorList>
    </citation>
    <scope>NUCLEOTIDE SEQUENCE</scope>
    <source>
        <strain evidence="13">M0105</strain>
    </source>
</reference>
<dbReference type="Gene3D" id="3.40.50.720">
    <property type="entry name" value="NAD(P)-binding Rossmann-like Domain"/>
    <property type="match status" value="1"/>
</dbReference>
<dbReference type="AlphaFoldDB" id="A0A8J7SFQ5"/>
<accession>A0A8J7SFQ5</accession>
<dbReference type="SUPFAM" id="SSF51735">
    <property type="entry name" value="NAD(P)-binding Rossmann-fold domains"/>
    <property type="match status" value="1"/>
</dbReference>
<organism evidence="13 14">
    <name type="scientific">Thermohalobaculum xanthum</name>
    <dbReference type="NCBI Taxonomy" id="2753746"/>
    <lineage>
        <taxon>Bacteria</taxon>
        <taxon>Pseudomonadati</taxon>
        <taxon>Pseudomonadota</taxon>
        <taxon>Alphaproteobacteria</taxon>
        <taxon>Rhodobacterales</taxon>
        <taxon>Paracoccaceae</taxon>
        <taxon>Thermohalobaculum</taxon>
    </lineage>
</organism>
<dbReference type="InterPro" id="IPR036291">
    <property type="entry name" value="NAD(P)-bd_dom_sf"/>
</dbReference>
<evidence type="ECO:0000256" key="4">
    <source>
        <dbReference type="ARBA" id="ARBA00022449"/>
    </source>
</evidence>
<dbReference type="GO" id="GO:0012505">
    <property type="term" value="C:endomembrane system"/>
    <property type="evidence" value="ECO:0007669"/>
    <property type="project" value="UniProtKB-SubCell"/>
</dbReference>
<comment type="subcellular location">
    <subcellularLocation>
        <location evidence="1">Endomembrane system</location>
        <topology evidence="1">Multi-pass membrane protein</topology>
    </subcellularLocation>
</comment>
<evidence type="ECO:0000256" key="9">
    <source>
        <dbReference type="ARBA" id="ARBA00023065"/>
    </source>
</evidence>
<evidence type="ECO:0000256" key="2">
    <source>
        <dbReference type="ARBA" id="ARBA00005551"/>
    </source>
</evidence>
<dbReference type="PANTHER" id="PTHR46157:SF8">
    <property type="entry name" value="GLUTATHIONE-REGULATED POTASSIUM-EFFLUX SYSTEM PROTEIN"/>
    <property type="match status" value="1"/>
</dbReference>
<dbReference type="InterPro" id="IPR038770">
    <property type="entry name" value="Na+/solute_symporter_sf"/>
</dbReference>
<feature type="transmembrane region" description="Helical" evidence="11">
    <location>
        <begin position="243"/>
        <end position="261"/>
    </location>
</feature>
<dbReference type="Proteomes" id="UP000655420">
    <property type="component" value="Unassembled WGS sequence"/>
</dbReference>
<evidence type="ECO:0000313" key="13">
    <source>
        <dbReference type="EMBL" id="MBK0398600.1"/>
    </source>
</evidence>
<dbReference type="InterPro" id="IPR006153">
    <property type="entry name" value="Cation/H_exchanger_TM"/>
</dbReference>
<evidence type="ECO:0000256" key="5">
    <source>
        <dbReference type="ARBA" id="ARBA00022538"/>
    </source>
</evidence>
<evidence type="ECO:0000256" key="8">
    <source>
        <dbReference type="ARBA" id="ARBA00022989"/>
    </source>
</evidence>
<keyword evidence="14" id="KW-1185">Reference proteome</keyword>
<feature type="transmembrane region" description="Helical" evidence="11">
    <location>
        <begin position="121"/>
        <end position="141"/>
    </location>
</feature>
<evidence type="ECO:0000256" key="10">
    <source>
        <dbReference type="ARBA" id="ARBA00023136"/>
    </source>
</evidence>
<dbReference type="PANTHER" id="PTHR46157">
    <property type="entry name" value="K(+) EFFLUX ANTIPORTER 3, CHLOROPLASTIC"/>
    <property type="match status" value="1"/>
</dbReference>
<keyword evidence="4" id="KW-0050">Antiport</keyword>
<protein>
    <submittedName>
        <fullName evidence="13">Cation:proton antiporter</fullName>
    </submittedName>
</protein>
<dbReference type="PROSITE" id="PS51201">
    <property type="entry name" value="RCK_N"/>
    <property type="match status" value="1"/>
</dbReference>
<gene>
    <name evidence="13" type="ORF">H0I76_05325</name>
</gene>
<dbReference type="GO" id="GO:0006813">
    <property type="term" value="P:potassium ion transport"/>
    <property type="evidence" value="ECO:0007669"/>
    <property type="project" value="UniProtKB-KW"/>
</dbReference>
<keyword evidence="5" id="KW-0633">Potassium transport</keyword>
<dbReference type="Pfam" id="PF02254">
    <property type="entry name" value="TrkA_N"/>
    <property type="match status" value="1"/>
</dbReference>
<dbReference type="FunFam" id="3.40.50.720:FF:000036">
    <property type="entry name" value="Glutathione-regulated potassium-efflux system protein KefB"/>
    <property type="match status" value="1"/>
</dbReference>
<feature type="transmembrane region" description="Helical" evidence="11">
    <location>
        <begin position="153"/>
        <end position="174"/>
    </location>
</feature>
<evidence type="ECO:0000256" key="6">
    <source>
        <dbReference type="ARBA" id="ARBA00022692"/>
    </source>
</evidence>
<feature type="transmembrane region" description="Helical" evidence="11">
    <location>
        <begin position="219"/>
        <end position="237"/>
    </location>
</feature>
<proteinExistence type="inferred from homology"/>
<evidence type="ECO:0000313" key="14">
    <source>
        <dbReference type="Proteomes" id="UP000655420"/>
    </source>
</evidence>
<dbReference type="EMBL" id="JAEHHL010000002">
    <property type="protein sequence ID" value="MBK0398600.1"/>
    <property type="molecule type" value="Genomic_DNA"/>
</dbReference>
<keyword evidence="10 11" id="KW-0472">Membrane</keyword>
<evidence type="ECO:0000256" key="1">
    <source>
        <dbReference type="ARBA" id="ARBA00004127"/>
    </source>
</evidence>
<sequence>MAEPSGVDPLLIDAAVFLGASVVSVTLFRRIGLGAILGYLAAGAIVGPHVLGLIEGAERVLHFAEFGVVLLLFVIGLELRPARLWRMRAEIFGLGFAQVMLTGLAIGTALVWSGVLEAPGAIALGAALALSSTAFGVQILRDRGEFTRPHGDRAFAILLFQDLAIVPILALVAFLGPGGGVAEDGWLQFAKAVGALVAVVLAGRYGLRPLFALIARVRAEEIFTAAALMIVVGASLLMQLAGLSMAMGAFIAGVLLAESEFRHQLETDIEPFRGLFLGLFFMGVGMSVNWAVVLDNWWVAVAGAFGLYILKALILLVLTRVASSSWADALRISALLGQGGEFGFVVLGVGAVAGLWPPMMGALVAAIVTLSLALTPVAVLLCDRVLVRRRPQDMSDINHMDEAAAAPVVVAGFGRFGQVVARILKQRGYDVTLIDNDPDRIRIARTFGNKVFFGDLRRADMLRAIRAGEARAIFICGDDPEANAIAMKKLRTRLPDLPIFCRAADRFEELRLIQLGATGVVRETFESGIALARAALDVLGDGAVADEVIEEFRRRDAELLRLQGEFGAEAGYARMRESYSLEDKR</sequence>
<feature type="transmembrane region" description="Helical" evidence="11">
    <location>
        <begin position="6"/>
        <end position="28"/>
    </location>
</feature>
<evidence type="ECO:0000256" key="11">
    <source>
        <dbReference type="SAM" id="Phobius"/>
    </source>
</evidence>
<dbReference type="GO" id="GO:0005886">
    <property type="term" value="C:plasma membrane"/>
    <property type="evidence" value="ECO:0007669"/>
    <property type="project" value="TreeGrafter"/>
</dbReference>
<dbReference type="GO" id="GO:1902600">
    <property type="term" value="P:proton transmembrane transport"/>
    <property type="evidence" value="ECO:0007669"/>
    <property type="project" value="InterPro"/>
</dbReference>
<keyword evidence="3" id="KW-0813">Transport</keyword>
<evidence type="ECO:0000256" key="3">
    <source>
        <dbReference type="ARBA" id="ARBA00022448"/>
    </source>
</evidence>
<feature type="domain" description="RCK N-terminal" evidence="12">
    <location>
        <begin position="405"/>
        <end position="522"/>
    </location>
</feature>
<feature type="transmembrane region" description="Helical" evidence="11">
    <location>
        <begin position="91"/>
        <end position="115"/>
    </location>
</feature>
<dbReference type="NCBIfam" id="TIGR00932">
    <property type="entry name" value="2a37"/>
    <property type="match status" value="1"/>
</dbReference>
<feature type="transmembrane region" description="Helical" evidence="11">
    <location>
        <begin position="297"/>
        <end position="318"/>
    </location>
</feature>